<name>A0A9D0ZTT7_9FIRM</name>
<reference evidence="3" key="2">
    <citation type="journal article" date="2021" name="PeerJ">
        <title>Extensive microbial diversity within the chicken gut microbiome revealed by metagenomics and culture.</title>
        <authorList>
            <person name="Gilroy R."/>
            <person name="Ravi A."/>
            <person name="Getino M."/>
            <person name="Pursley I."/>
            <person name="Horton D.L."/>
            <person name="Alikhan N.F."/>
            <person name="Baker D."/>
            <person name="Gharbi K."/>
            <person name="Hall N."/>
            <person name="Watson M."/>
            <person name="Adriaenssens E.M."/>
            <person name="Foster-Nyarko E."/>
            <person name="Jarju S."/>
            <person name="Secka A."/>
            <person name="Antonio M."/>
            <person name="Oren A."/>
            <person name="Chaudhuri R.R."/>
            <person name="La Ragione R."/>
            <person name="Hildebrand F."/>
            <person name="Pallen M.J."/>
        </authorList>
    </citation>
    <scope>NUCLEOTIDE SEQUENCE</scope>
    <source>
        <strain evidence="3">CHK147-3167</strain>
    </source>
</reference>
<protein>
    <submittedName>
        <fullName evidence="3">Glucosaminidase domain-containing protein</fullName>
    </submittedName>
</protein>
<dbReference type="EMBL" id="DVFV01000111">
    <property type="protein sequence ID" value="HIQ91255.1"/>
    <property type="molecule type" value="Genomic_DNA"/>
</dbReference>
<evidence type="ECO:0000313" key="4">
    <source>
        <dbReference type="Proteomes" id="UP000886786"/>
    </source>
</evidence>
<reference evidence="3" key="1">
    <citation type="submission" date="2020-10" db="EMBL/GenBank/DDBJ databases">
        <authorList>
            <person name="Gilroy R."/>
        </authorList>
    </citation>
    <scope>NUCLEOTIDE SEQUENCE</scope>
    <source>
        <strain evidence="3">CHK147-3167</strain>
    </source>
</reference>
<organism evidence="3 4">
    <name type="scientific">Candidatus Coprosoma intestinipullorum</name>
    <dbReference type="NCBI Taxonomy" id="2840752"/>
    <lineage>
        <taxon>Bacteria</taxon>
        <taxon>Bacillati</taxon>
        <taxon>Bacillota</taxon>
        <taxon>Bacillota incertae sedis</taxon>
        <taxon>Candidatus Coprosoma</taxon>
    </lineage>
</organism>
<accession>A0A9D0ZTT7</accession>
<dbReference type="GO" id="GO:0004040">
    <property type="term" value="F:amidase activity"/>
    <property type="evidence" value="ECO:0007669"/>
    <property type="project" value="InterPro"/>
</dbReference>
<dbReference type="Pfam" id="PF01832">
    <property type="entry name" value="Glucosaminidase"/>
    <property type="match status" value="1"/>
</dbReference>
<comment type="caution">
    <text evidence="3">The sequence shown here is derived from an EMBL/GenBank/DDBJ whole genome shotgun (WGS) entry which is preliminary data.</text>
</comment>
<dbReference type="Proteomes" id="UP000886786">
    <property type="component" value="Unassembled WGS sequence"/>
</dbReference>
<evidence type="ECO:0000259" key="2">
    <source>
        <dbReference type="Pfam" id="PF01832"/>
    </source>
</evidence>
<proteinExistence type="predicted"/>
<feature type="compositionally biased region" description="Low complexity" evidence="1">
    <location>
        <begin position="35"/>
        <end position="45"/>
    </location>
</feature>
<sequence length="230" mass="25338">MNSNMKVVIVVVLGVIMSMVLPHFMKIDYETNVQSQSQKQTQGNQEKTETTEIAMATPDEAHPVTEETTEPEPETIIVPSDEPVDTATPVEPVVYDGLTMNELVEKLNRSLKSTLSGTGESFAKYCLEMGVDPYLAVAIVLHETGCNYSCSTQVKKCNNVGGMKGSPSCNGTSYAKFNTLDDGIYSFVKNLKENYYDYGLTTPESMNKKYAASTTWATKVKHYINKIKAA</sequence>
<feature type="region of interest" description="Disordered" evidence="1">
    <location>
        <begin position="35"/>
        <end position="83"/>
    </location>
</feature>
<feature type="domain" description="Mannosyl-glycoprotein endo-beta-N-acetylglucosamidase-like" evidence="2">
    <location>
        <begin position="121"/>
        <end position="228"/>
    </location>
</feature>
<evidence type="ECO:0000256" key="1">
    <source>
        <dbReference type="SAM" id="MobiDB-lite"/>
    </source>
</evidence>
<dbReference type="Gene3D" id="1.10.530.10">
    <property type="match status" value="1"/>
</dbReference>
<dbReference type="InterPro" id="IPR002901">
    <property type="entry name" value="MGlyc_endo_b_GlcNAc-like_dom"/>
</dbReference>
<gene>
    <name evidence="3" type="ORF">IAB27_06525</name>
</gene>
<dbReference type="AlphaFoldDB" id="A0A9D0ZTT7"/>
<evidence type="ECO:0000313" key="3">
    <source>
        <dbReference type="EMBL" id="HIQ91255.1"/>
    </source>
</evidence>